<feature type="domain" description="Calcineurin-like phosphoesterase" evidence="7">
    <location>
        <begin position="163"/>
        <end position="427"/>
    </location>
</feature>
<dbReference type="SUPFAM" id="SSF56300">
    <property type="entry name" value="Metallo-dependent phosphatases"/>
    <property type="match status" value="1"/>
</dbReference>
<feature type="binding site" evidence="4">
    <location>
        <position position="424"/>
    </location>
    <ligand>
        <name>Zn(2+)</name>
        <dbReference type="ChEBI" id="CHEBI:29105"/>
        <label>2</label>
    </ligand>
</feature>
<dbReference type="EMBL" id="JAGPNK010000007">
    <property type="protein sequence ID" value="KAH7318455.1"/>
    <property type="molecule type" value="Genomic_DNA"/>
</dbReference>
<feature type="binding site" evidence="4">
    <location>
        <position position="244"/>
    </location>
    <ligand>
        <name>Zn(2+)</name>
        <dbReference type="ChEBI" id="CHEBI:29105"/>
        <label>2</label>
    </ligand>
</feature>
<feature type="chain" id="PRO_5035480597" description="Sphingomyelin phosphodiesterase" evidence="6">
    <location>
        <begin position="23"/>
        <end position="630"/>
    </location>
</feature>
<organism evidence="8 9">
    <name type="scientific">Stachybotrys elegans</name>
    <dbReference type="NCBI Taxonomy" id="80388"/>
    <lineage>
        <taxon>Eukaryota</taxon>
        <taxon>Fungi</taxon>
        <taxon>Dikarya</taxon>
        <taxon>Ascomycota</taxon>
        <taxon>Pezizomycotina</taxon>
        <taxon>Sordariomycetes</taxon>
        <taxon>Hypocreomycetidae</taxon>
        <taxon>Hypocreales</taxon>
        <taxon>Stachybotryaceae</taxon>
        <taxon>Stachybotrys</taxon>
    </lineage>
</organism>
<name>A0A8K0SWF8_9HYPO</name>
<dbReference type="GO" id="GO:0004767">
    <property type="term" value="F:sphingomyelin phosphodiesterase activity"/>
    <property type="evidence" value="ECO:0007669"/>
    <property type="project" value="UniProtKB-UniRule"/>
</dbReference>
<evidence type="ECO:0000313" key="9">
    <source>
        <dbReference type="Proteomes" id="UP000813444"/>
    </source>
</evidence>
<feature type="disulfide bond" evidence="5">
    <location>
        <begin position="558"/>
        <end position="562"/>
    </location>
</feature>
<dbReference type="PIRSF" id="PIRSF000948">
    <property type="entry name" value="Sphingomy_PDE"/>
    <property type="match status" value="1"/>
</dbReference>
<evidence type="ECO:0000313" key="8">
    <source>
        <dbReference type="EMBL" id="KAH7318455.1"/>
    </source>
</evidence>
<dbReference type="Gene3D" id="3.60.21.10">
    <property type="match status" value="1"/>
</dbReference>
<feature type="binding site" evidence="4">
    <location>
        <position position="172"/>
    </location>
    <ligand>
        <name>Zn(2+)</name>
        <dbReference type="ChEBI" id="CHEBI:29105"/>
        <label>1</label>
    </ligand>
</feature>
<accession>A0A8K0SWF8</accession>
<keyword evidence="4" id="KW-0862">Zinc</keyword>
<feature type="binding site" evidence="4">
    <location>
        <position position="244"/>
    </location>
    <ligand>
        <name>Zn(2+)</name>
        <dbReference type="ChEBI" id="CHEBI:29105"/>
        <label>1</label>
    </ligand>
</feature>
<keyword evidence="6" id="KW-0732">Signal</keyword>
<reference evidence="8" key="1">
    <citation type="journal article" date="2021" name="Nat. Commun.">
        <title>Genetic determinants of endophytism in the Arabidopsis root mycobiome.</title>
        <authorList>
            <person name="Mesny F."/>
            <person name="Miyauchi S."/>
            <person name="Thiergart T."/>
            <person name="Pickel B."/>
            <person name="Atanasova L."/>
            <person name="Karlsson M."/>
            <person name="Huettel B."/>
            <person name="Barry K.W."/>
            <person name="Haridas S."/>
            <person name="Chen C."/>
            <person name="Bauer D."/>
            <person name="Andreopoulos W."/>
            <person name="Pangilinan J."/>
            <person name="LaButti K."/>
            <person name="Riley R."/>
            <person name="Lipzen A."/>
            <person name="Clum A."/>
            <person name="Drula E."/>
            <person name="Henrissat B."/>
            <person name="Kohler A."/>
            <person name="Grigoriev I.V."/>
            <person name="Martin F.M."/>
            <person name="Hacquard S."/>
        </authorList>
    </citation>
    <scope>NUCLEOTIDE SEQUENCE</scope>
    <source>
        <strain evidence="8">MPI-CAGE-CH-0235</strain>
    </source>
</reference>
<feature type="binding site" evidence="4">
    <location>
        <position position="170"/>
    </location>
    <ligand>
        <name>Zn(2+)</name>
        <dbReference type="ChEBI" id="CHEBI:29105"/>
        <label>1</label>
    </ligand>
</feature>
<dbReference type="GO" id="GO:0016798">
    <property type="term" value="F:hydrolase activity, acting on glycosyl bonds"/>
    <property type="evidence" value="ECO:0007669"/>
    <property type="project" value="UniProtKB-KW"/>
</dbReference>
<keyword evidence="5" id="KW-1015">Disulfide bond</keyword>
<dbReference type="AlphaFoldDB" id="A0A8K0SWF8"/>
<keyword evidence="1 3" id="KW-0378">Hydrolase</keyword>
<feature type="signal peptide" evidence="6">
    <location>
        <begin position="1"/>
        <end position="22"/>
    </location>
</feature>
<dbReference type="InterPro" id="IPR011160">
    <property type="entry name" value="Sphingomy_PDE"/>
</dbReference>
<feature type="disulfide bond" evidence="5">
    <location>
        <begin position="57"/>
        <end position="133"/>
    </location>
</feature>
<dbReference type="PANTHER" id="PTHR10340:SF34">
    <property type="entry name" value="SPHINGOMYELIN PHOSPHODIESTERASE"/>
    <property type="match status" value="1"/>
</dbReference>
<feature type="binding site" evidence="4">
    <location>
        <position position="426"/>
    </location>
    <ligand>
        <name>Zn(2+)</name>
        <dbReference type="ChEBI" id="CHEBI:29105"/>
        <label>1</label>
    </ligand>
</feature>
<keyword evidence="4" id="KW-0479">Metal-binding</keyword>
<feature type="binding site" evidence="4">
    <location>
        <position position="282"/>
    </location>
    <ligand>
        <name>Zn(2+)</name>
        <dbReference type="ChEBI" id="CHEBI:29105"/>
        <label>2</label>
    </ligand>
</feature>
<evidence type="ECO:0000256" key="3">
    <source>
        <dbReference type="PIRNR" id="PIRNR000948"/>
    </source>
</evidence>
<dbReference type="InterPro" id="IPR041805">
    <property type="entry name" value="ASMase/PPN1_MPP"/>
</dbReference>
<evidence type="ECO:0000259" key="7">
    <source>
        <dbReference type="Pfam" id="PF00149"/>
    </source>
</evidence>
<protein>
    <recommendedName>
        <fullName evidence="3">Sphingomyelin phosphodiesterase</fullName>
    </recommendedName>
</protein>
<evidence type="ECO:0000256" key="4">
    <source>
        <dbReference type="PIRSR" id="PIRSR000948-1"/>
    </source>
</evidence>
<feature type="binding site" evidence="4">
    <location>
        <position position="390"/>
    </location>
    <ligand>
        <name>Zn(2+)</name>
        <dbReference type="ChEBI" id="CHEBI:29105"/>
        <label>2</label>
    </ligand>
</feature>
<dbReference type="CDD" id="cd00842">
    <property type="entry name" value="MPP_ASMase"/>
    <property type="match status" value="1"/>
</dbReference>
<feature type="disulfide bond" evidence="5">
    <location>
        <begin position="191"/>
        <end position="215"/>
    </location>
</feature>
<evidence type="ECO:0000256" key="2">
    <source>
        <dbReference type="ARBA" id="ARBA00023180"/>
    </source>
</evidence>
<comment type="function">
    <text evidence="3">Converts sphingomyelin to ceramide.</text>
</comment>
<dbReference type="Pfam" id="PF00149">
    <property type="entry name" value="Metallophos"/>
    <property type="match status" value="1"/>
</dbReference>
<keyword evidence="2" id="KW-0325">Glycoprotein</keyword>
<dbReference type="OrthoDB" id="282973at2759"/>
<dbReference type="GO" id="GO:0046872">
    <property type="term" value="F:metal ion binding"/>
    <property type="evidence" value="ECO:0007669"/>
    <property type="project" value="UniProtKB-KW"/>
</dbReference>
<dbReference type="InterPro" id="IPR004843">
    <property type="entry name" value="Calcineurin-like_PHP"/>
</dbReference>
<dbReference type="Proteomes" id="UP000813444">
    <property type="component" value="Unassembled WGS sequence"/>
</dbReference>
<feature type="disulfide bond" evidence="5">
    <location>
        <begin position="86"/>
        <end position="97"/>
    </location>
</feature>
<keyword evidence="3" id="KW-0326">Glycosidase</keyword>
<evidence type="ECO:0000256" key="1">
    <source>
        <dbReference type="ARBA" id="ARBA00022801"/>
    </source>
</evidence>
<sequence length="630" mass="69469">MHAQSWLRLGLAAAVALPVAVGKPDSFSSSALNLLQSLLPQRWLGTGSEHELDAASCSRCLATLLSLKSVAALGDKPFIDALTRSCVISKTQDPEVCRGALELEGPILAAAIRNMVIGSKTSKLFCAGILGSCDYPEVEEWSVPFPSEKPSRGRPSPSGKQPLKVVHFSDVHIDPQYTEGTNTHCGKPICCRPYTDADEPGNNDSPAGPYGDHNCDSPMSLEASMYQAIKKTVPDAAFAIFTGDVVDHAVWATTQPSNKDAISHAYENMARSLGLVYGTAGNHEAHPTNAYQPVSVGDTAQWIYDLLSEQWSRWISEKESAVAERLGMYSAKYPNGNLRIISLNTNMFYRQNFWLYQREMIRDPNNYIAWLVKELDSAEKAGENVYLIGHMSIGDKNTFHDASNYLDQIVNRYSATIAGMFFGHTHRDEFQITYSDYGDRSYPNARIASYIGPSLTPTSGMPSFRVYDIDPVTFGVLDFTVYSADMRDKAFQTTGPVWKKYYSAKEVYGPVVSPPVKDATAELTAGFWHNVTAVMETNPSVFEAFMARKSRGWLREHCEDGCKSNEICQLRAARSQDNCFTPVEGIREANSEGRHDHDECGYSVAGATLVLLFANDALIQDLASWSVNEL</sequence>
<dbReference type="GO" id="GO:0016020">
    <property type="term" value="C:membrane"/>
    <property type="evidence" value="ECO:0007669"/>
    <property type="project" value="GOC"/>
</dbReference>
<comment type="cofactor">
    <cofactor evidence="4">
        <name>Zn(2+)</name>
        <dbReference type="ChEBI" id="CHEBI:29105"/>
    </cofactor>
    <text evidence="4">Binds 2 Zn(2+) ions per subunit.</text>
</comment>
<feature type="disulfide bond" evidence="5">
    <location>
        <begin position="185"/>
        <end position="190"/>
    </location>
</feature>
<dbReference type="InterPro" id="IPR029052">
    <property type="entry name" value="Metallo-depent_PP-like"/>
</dbReference>
<evidence type="ECO:0000256" key="5">
    <source>
        <dbReference type="PIRSR" id="PIRSR000948-2"/>
    </source>
</evidence>
<evidence type="ECO:0000256" key="6">
    <source>
        <dbReference type="SAM" id="SignalP"/>
    </source>
</evidence>
<comment type="similarity">
    <text evidence="3">Belongs to the acid sphingomyelinase family.</text>
</comment>
<dbReference type="GO" id="GO:0006685">
    <property type="term" value="P:sphingomyelin catabolic process"/>
    <property type="evidence" value="ECO:0007669"/>
    <property type="project" value="UniProtKB-UniRule"/>
</dbReference>
<keyword evidence="9" id="KW-1185">Reference proteome</keyword>
<proteinExistence type="inferred from homology"/>
<dbReference type="PANTHER" id="PTHR10340">
    <property type="entry name" value="SPHINGOMYELIN PHOSPHODIESTERASE"/>
    <property type="match status" value="1"/>
</dbReference>
<gene>
    <name evidence="8" type="ORF">B0I35DRAFT_478960</name>
</gene>
<comment type="caution">
    <text evidence="8">The sequence shown here is derived from an EMBL/GenBank/DDBJ whole genome shotgun (WGS) entry which is preliminary data.</text>
</comment>